<sequence>MMLDKAKNSTLELPTNNDGKTPAPDTKPESTSKSEPSKPESKTKTEVVYISESQPESKPETKPESKPEPEPVPEPTLPTVTGVTYTTNVENLSSMGIAQVATLSITNDATAAGELRATFTDGMTPATVNVRLTGTETAADVAAEIAMRFGSSIKGWNVTSSGTNVLFTADTPAANNANVIATVEDIGTGVGTLRSTITTLGVEGSAGTAQVATLSISNGARAKASFYAEFTDGTRPVRVQIYLEGIETAEEVAAKIASAFGSSIPGWNVAATGSDVEFIAQTPADNNENVSIIIFVASGVGAPTSTITTPGDLNTNTAQVVSLKLPGSSTNAGPINVKFTDGVTSVTVNIMTSDKPGEGGMLADTVAAAFGCSIAGWDVAADGSNVQFTAQAPAANNEKVAVKVEELLTGVGTSSSTITTAGVPATEGGTKVATLTITNGAKVAGKLHVTFTDGSAPISVNVTLTELRSLLISAYITNDLPAIPIHDILHIYRI</sequence>
<reference evidence="2" key="1">
    <citation type="submission" date="2022-06" db="EMBL/GenBank/DDBJ databases">
        <authorList>
            <person name="Dietemann V."/>
            <person name="Ory F."/>
            <person name="Dainat B."/>
            <person name="Oberhansli S."/>
        </authorList>
    </citation>
    <scope>NUCLEOTIDE SEQUENCE</scope>
    <source>
        <strain evidence="2">Ena-SAMPLE-TAB-26-04-2022-14:26:32:270-5432</strain>
    </source>
</reference>
<feature type="compositionally biased region" description="Polar residues" evidence="1">
    <location>
        <begin position="8"/>
        <end position="19"/>
    </location>
</feature>
<proteinExistence type="predicted"/>
<evidence type="ECO:0000313" key="3">
    <source>
        <dbReference type="Proteomes" id="UP001154322"/>
    </source>
</evidence>
<dbReference type="RefSeq" id="WP_261945273.1">
    <property type="nucleotide sequence ID" value="NZ_AP031286.1"/>
</dbReference>
<protein>
    <submittedName>
        <fullName evidence="2">Uncharacterized protein</fullName>
    </submittedName>
</protein>
<evidence type="ECO:0000313" key="2">
    <source>
        <dbReference type="EMBL" id="CAH8247907.1"/>
    </source>
</evidence>
<gene>
    <name evidence="2" type="ORF">WJ0W_005162</name>
</gene>
<dbReference type="Gene3D" id="2.60.40.4390">
    <property type="match status" value="3"/>
</dbReference>
<comment type="caution">
    <text evidence="2">The sequence shown here is derived from an EMBL/GenBank/DDBJ whole genome shotgun (WGS) entry which is preliminary data.</text>
</comment>
<dbReference type="Proteomes" id="UP001154322">
    <property type="component" value="Unassembled WGS sequence"/>
</dbReference>
<dbReference type="EMBL" id="CALYLO010000008">
    <property type="protein sequence ID" value="CAH8247907.1"/>
    <property type="molecule type" value="Genomic_DNA"/>
</dbReference>
<feature type="region of interest" description="Disordered" evidence="1">
    <location>
        <begin position="1"/>
        <end position="80"/>
    </location>
</feature>
<evidence type="ECO:0000256" key="1">
    <source>
        <dbReference type="SAM" id="MobiDB-lite"/>
    </source>
</evidence>
<keyword evidence="3" id="KW-1185">Reference proteome</keyword>
<accession>A0ABM9G9K5</accession>
<organism evidence="2 3">
    <name type="scientific">Paenibacillus melissococcoides</name>
    <dbReference type="NCBI Taxonomy" id="2912268"/>
    <lineage>
        <taxon>Bacteria</taxon>
        <taxon>Bacillati</taxon>
        <taxon>Bacillota</taxon>
        <taxon>Bacilli</taxon>
        <taxon>Bacillales</taxon>
        <taxon>Paenibacillaceae</taxon>
        <taxon>Paenibacillus</taxon>
    </lineage>
</organism>
<feature type="compositionally biased region" description="Basic and acidic residues" evidence="1">
    <location>
        <begin position="55"/>
        <end position="69"/>
    </location>
</feature>
<feature type="compositionally biased region" description="Basic and acidic residues" evidence="1">
    <location>
        <begin position="26"/>
        <end position="45"/>
    </location>
</feature>
<name>A0ABM9G9K5_9BACL</name>